<dbReference type="AlphaFoldDB" id="A0A183BIF8"/>
<accession>A0A183BIF8</accession>
<reference evidence="2" key="1">
    <citation type="submission" date="2013-12" db="EMBL/GenBank/DDBJ databases">
        <authorList>
            <person name="Aslett M."/>
        </authorList>
    </citation>
    <scope>NUCLEOTIDE SEQUENCE [LARGE SCALE GENOMIC DNA]</scope>
    <source>
        <strain evidence="2">Lindley</strain>
    </source>
</reference>
<feature type="region of interest" description="Disordered" evidence="1">
    <location>
        <begin position="162"/>
        <end position="183"/>
    </location>
</feature>
<name>A0A183BIF8_GLOPA</name>
<reference evidence="3" key="3">
    <citation type="submission" date="2016-06" db="UniProtKB">
        <authorList>
            <consortium name="WormBaseParasite"/>
        </authorList>
    </citation>
    <scope>IDENTIFICATION</scope>
</reference>
<evidence type="ECO:0000256" key="1">
    <source>
        <dbReference type="SAM" id="MobiDB-lite"/>
    </source>
</evidence>
<organism evidence="2 3">
    <name type="scientific">Globodera pallida</name>
    <name type="common">Potato cyst nematode worm</name>
    <name type="synonym">Heterodera pallida</name>
    <dbReference type="NCBI Taxonomy" id="36090"/>
    <lineage>
        <taxon>Eukaryota</taxon>
        <taxon>Metazoa</taxon>
        <taxon>Ecdysozoa</taxon>
        <taxon>Nematoda</taxon>
        <taxon>Chromadorea</taxon>
        <taxon>Rhabditida</taxon>
        <taxon>Tylenchina</taxon>
        <taxon>Tylenchomorpha</taxon>
        <taxon>Tylenchoidea</taxon>
        <taxon>Heteroderidae</taxon>
        <taxon>Heteroderinae</taxon>
        <taxon>Globodera</taxon>
    </lineage>
</organism>
<evidence type="ECO:0000313" key="2">
    <source>
        <dbReference type="Proteomes" id="UP000050741"/>
    </source>
</evidence>
<sequence>MLRPHGFKSMGDNNANNGLDKYLEVEVVPRKYFYEVKIGDRKVFNYFPRPSEWWAKVTMESIMGVEITGDVYPGSVDVPKVNEKPIQSSVGLVLNSYVTRFDELLDNKDQIVIRGQIGKAQNSKNGLQLIIGLLHNTPGFDEHVSTMAWYLKQEHGHLTMGHYNPKDHCPPPRMGPGYNNRRK</sequence>
<dbReference type="Proteomes" id="UP000050741">
    <property type="component" value="Unassembled WGS sequence"/>
</dbReference>
<protein>
    <submittedName>
        <fullName evidence="3">DUF2213 domain-containing protein</fullName>
    </submittedName>
</protein>
<proteinExistence type="predicted"/>
<dbReference type="WBParaSite" id="GPLIN_000038700">
    <property type="protein sequence ID" value="GPLIN_000038700"/>
    <property type="gene ID" value="GPLIN_000038700"/>
</dbReference>
<reference evidence="2" key="2">
    <citation type="submission" date="2014-05" db="EMBL/GenBank/DDBJ databases">
        <title>The genome and life-stage specific transcriptomes of Globodera pallida elucidate key aspects of plant parasitism by a cyst nematode.</title>
        <authorList>
            <person name="Cotton J.A."/>
            <person name="Lilley C.J."/>
            <person name="Jones L.M."/>
            <person name="Kikuchi T."/>
            <person name="Reid A.J."/>
            <person name="Thorpe P."/>
            <person name="Tsai I.J."/>
            <person name="Beasley H."/>
            <person name="Blok V."/>
            <person name="Cock P.J.A."/>
            <person name="Van den Akker S.E."/>
            <person name="Holroyd N."/>
            <person name="Hunt M."/>
            <person name="Mantelin S."/>
            <person name="Naghra H."/>
            <person name="Pain A."/>
            <person name="Palomares-Rius J.E."/>
            <person name="Zarowiecki M."/>
            <person name="Berriman M."/>
            <person name="Jones J.T."/>
            <person name="Urwin P.E."/>
        </authorList>
    </citation>
    <scope>NUCLEOTIDE SEQUENCE [LARGE SCALE GENOMIC DNA]</scope>
    <source>
        <strain evidence="2">Lindley</strain>
    </source>
</reference>
<keyword evidence="2" id="KW-1185">Reference proteome</keyword>
<evidence type="ECO:0000313" key="3">
    <source>
        <dbReference type="WBParaSite" id="GPLIN_000038700"/>
    </source>
</evidence>